<accession>A0A9X4QR61</accession>
<evidence type="ECO:0000313" key="3">
    <source>
        <dbReference type="Proteomes" id="UP001153404"/>
    </source>
</evidence>
<comment type="caution">
    <text evidence="2">The sequence shown here is derived from an EMBL/GenBank/DDBJ whole genome shotgun (WGS) entry which is preliminary data.</text>
</comment>
<name>A0A9X4QR61_9BACL</name>
<proteinExistence type="predicted"/>
<feature type="region of interest" description="Disordered" evidence="1">
    <location>
        <begin position="1"/>
        <end position="20"/>
    </location>
</feature>
<reference evidence="2" key="1">
    <citation type="submission" date="2022-10" db="EMBL/GenBank/DDBJ databases">
        <title>Comparative genomic analysis of Cohnella hashimotonis sp. nov., isolated from the International Space Station.</title>
        <authorList>
            <person name="Simpson A."/>
            <person name="Venkateswaran K."/>
        </authorList>
    </citation>
    <scope>NUCLEOTIDE SEQUENCE</scope>
    <source>
        <strain evidence="2">DSM 28161</strain>
    </source>
</reference>
<feature type="compositionally biased region" description="Polar residues" evidence="1">
    <location>
        <begin position="10"/>
        <end position="20"/>
    </location>
</feature>
<sequence>MTGVSDSRLRSTLSSNEPSSAVTISRLLAPAWMTAPATGRSPTLSVPLIAAICEPSSFH</sequence>
<keyword evidence="3" id="KW-1185">Reference proteome</keyword>
<dbReference type="AlphaFoldDB" id="A0A9X4QR61"/>
<dbReference type="RefSeq" id="WP_277528623.1">
    <property type="nucleotide sequence ID" value="NZ_JAPDIA010000001.1"/>
</dbReference>
<protein>
    <submittedName>
        <fullName evidence="2">Uncharacterized protein</fullName>
    </submittedName>
</protein>
<organism evidence="2 3">
    <name type="scientific">Cohnella rhizosphaerae</name>
    <dbReference type="NCBI Taxonomy" id="1457232"/>
    <lineage>
        <taxon>Bacteria</taxon>
        <taxon>Bacillati</taxon>
        <taxon>Bacillota</taxon>
        <taxon>Bacilli</taxon>
        <taxon>Bacillales</taxon>
        <taxon>Paenibacillaceae</taxon>
        <taxon>Cohnella</taxon>
    </lineage>
</organism>
<evidence type="ECO:0000256" key="1">
    <source>
        <dbReference type="SAM" id="MobiDB-lite"/>
    </source>
</evidence>
<dbReference type="Proteomes" id="UP001153404">
    <property type="component" value="Unassembled WGS sequence"/>
</dbReference>
<gene>
    <name evidence="2" type="ORF">OMP40_01620</name>
</gene>
<evidence type="ECO:0000313" key="2">
    <source>
        <dbReference type="EMBL" id="MDG0808255.1"/>
    </source>
</evidence>
<dbReference type="EMBL" id="JAPDIA010000001">
    <property type="protein sequence ID" value="MDG0808255.1"/>
    <property type="molecule type" value="Genomic_DNA"/>
</dbReference>